<feature type="domain" description="PNPLA" evidence="5">
    <location>
        <begin position="9"/>
        <end position="180"/>
    </location>
</feature>
<dbReference type="Pfam" id="PF19890">
    <property type="entry name" value="DUF6363"/>
    <property type="match status" value="1"/>
</dbReference>
<evidence type="ECO:0000313" key="6">
    <source>
        <dbReference type="EMBL" id="SDD82519.1"/>
    </source>
</evidence>
<keyword evidence="1 4" id="KW-0378">Hydrolase</keyword>
<dbReference type="Gene3D" id="3.40.1090.10">
    <property type="entry name" value="Cytosolic phospholipase A2 catalytic domain"/>
    <property type="match status" value="2"/>
</dbReference>
<gene>
    <name evidence="6" type="ORF">SAMN04489866_10813</name>
</gene>
<dbReference type="InterPro" id="IPR037483">
    <property type="entry name" value="YjjU-like"/>
</dbReference>
<evidence type="ECO:0000256" key="4">
    <source>
        <dbReference type="PROSITE-ProRule" id="PRU01161"/>
    </source>
</evidence>
<comment type="caution">
    <text evidence="4">Lacks conserved residue(s) required for the propagation of feature annotation.</text>
</comment>
<evidence type="ECO:0000256" key="3">
    <source>
        <dbReference type="ARBA" id="ARBA00023098"/>
    </source>
</evidence>
<dbReference type="AlphaFoldDB" id="A0A1G6XWH3"/>
<dbReference type="OrthoDB" id="9802424at2"/>
<dbReference type="CDD" id="cd07208">
    <property type="entry name" value="Pat_hypo_Ecoli_yjju_like"/>
    <property type="match status" value="1"/>
</dbReference>
<feature type="active site" description="Proton acceptor" evidence="4">
    <location>
        <position position="167"/>
    </location>
</feature>
<dbReference type="EMBL" id="FNAF01000008">
    <property type="protein sequence ID" value="SDD82519.1"/>
    <property type="molecule type" value="Genomic_DNA"/>
</dbReference>
<keyword evidence="7" id="KW-1185">Reference proteome</keyword>
<dbReference type="PANTHER" id="PTHR14226:SF25">
    <property type="entry name" value="PHOSPHOESTERASE"/>
    <property type="match status" value="1"/>
</dbReference>
<reference evidence="6 7" key="1">
    <citation type="submission" date="2016-10" db="EMBL/GenBank/DDBJ databases">
        <authorList>
            <person name="de Groot N.N."/>
        </authorList>
    </citation>
    <scope>NUCLEOTIDE SEQUENCE [LARGE SCALE GENOMIC DNA]</scope>
    <source>
        <strain evidence="6 7">DSM 20475</strain>
    </source>
</reference>
<dbReference type="Proteomes" id="UP000198995">
    <property type="component" value="Unassembled WGS sequence"/>
</dbReference>
<dbReference type="InterPro" id="IPR045943">
    <property type="entry name" value="DUF6363"/>
</dbReference>
<dbReference type="RefSeq" id="WP_091791973.1">
    <property type="nucleotide sequence ID" value="NZ_FNAF01000008.1"/>
</dbReference>
<dbReference type="InterPro" id="IPR016035">
    <property type="entry name" value="Acyl_Trfase/lysoPLipase"/>
</dbReference>
<dbReference type="GO" id="GO:0016042">
    <property type="term" value="P:lipid catabolic process"/>
    <property type="evidence" value="ECO:0007669"/>
    <property type="project" value="UniProtKB-UniRule"/>
</dbReference>
<dbReference type="SUPFAM" id="SSF52151">
    <property type="entry name" value="FabD/lysophospholipase-like"/>
    <property type="match status" value="1"/>
</dbReference>
<keyword evidence="2 4" id="KW-0442">Lipid degradation</keyword>
<dbReference type="InterPro" id="IPR002641">
    <property type="entry name" value="PNPLA_dom"/>
</dbReference>
<feature type="active site" description="Nucleophile" evidence="4">
    <location>
        <position position="42"/>
    </location>
</feature>
<dbReference type="Pfam" id="PF01734">
    <property type="entry name" value="Patatin"/>
    <property type="match status" value="1"/>
</dbReference>
<keyword evidence="3 4" id="KW-0443">Lipid metabolism</keyword>
<dbReference type="GO" id="GO:0016787">
    <property type="term" value="F:hydrolase activity"/>
    <property type="evidence" value="ECO:0007669"/>
    <property type="project" value="UniProtKB-UniRule"/>
</dbReference>
<proteinExistence type="predicted"/>
<evidence type="ECO:0000259" key="5">
    <source>
        <dbReference type="PROSITE" id="PS51635"/>
    </source>
</evidence>
<dbReference type="PANTHER" id="PTHR14226">
    <property type="entry name" value="NEUROPATHY TARGET ESTERASE/SWISS CHEESE D.MELANOGASTER"/>
    <property type="match status" value="1"/>
</dbReference>
<evidence type="ECO:0000256" key="2">
    <source>
        <dbReference type="ARBA" id="ARBA00022963"/>
    </source>
</evidence>
<sequence>MFEFNDVALILEGGGMRAAYSAGMVSALMEAGLRLPFIAAVSAGGTIASCLLSDDRPRLRASFVQMASDPNFGGLDHFLHGDGYFNARYIYEDACQAGGGIPFDYAAYAANPCDFAIGAFARDSGEAHWWGRADVHSTADMGRIVRASSSLPLLMPPTRVGDSYYVDGGLAESIPLSPALARGYRRFLIVRTQPKDYRKREHRPALLSRAVALRYPHMGAAMRTRPARYNRESAFCQALVRHRMAYMLSPETMPVSRAELDEKAVGNAFDEGLAQGRREWPQVLAFLQGGPPWKP</sequence>
<name>A0A1G6XWH3_PEPNI</name>
<organism evidence="6 7">
    <name type="scientific">Peptococcus niger</name>
    <dbReference type="NCBI Taxonomy" id="2741"/>
    <lineage>
        <taxon>Bacteria</taxon>
        <taxon>Bacillati</taxon>
        <taxon>Bacillota</taxon>
        <taxon>Clostridia</taxon>
        <taxon>Eubacteriales</taxon>
        <taxon>Peptococcaceae</taxon>
        <taxon>Peptococcus</taxon>
    </lineage>
</organism>
<accession>A0A1G6XWH3</accession>
<evidence type="ECO:0000313" key="7">
    <source>
        <dbReference type="Proteomes" id="UP000198995"/>
    </source>
</evidence>
<dbReference type="STRING" id="2741.SAMN04489866_10813"/>
<feature type="short sequence motif" description="DGA/G" evidence="4">
    <location>
        <begin position="167"/>
        <end position="169"/>
    </location>
</feature>
<dbReference type="InterPro" id="IPR050301">
    <property type="entry name" value="NTE"/>
</dbReference>
<dbReference type="PROSITE" id="PS51635">
    <property type="entry name" value="PNPLA"/>
    <property type="match status" value="1"/>
</dbReference>
<evidence type="ECO:0000256" key="1">
    <source>
        <dbReference type="ARBA" id="ARBA00022801"/>
    </source>
</evidence>
<protein>
    <submittedName>
        <fullName evidence="6">Predicted phospholipase, patatin/cPLA2 family</fullName>
    </submittedName>
</protein>